<dbReference type="PANTHER" id="PTHR45661">
    <property type="entry name" value="SURFACE ANTIGEN"/>
    <property type="match status" value="1"/>
</dbReference>
<dbReference type="RefSeq" id="WP_381452889.1">
    <property type="nucleotide sequence ID" value="NZ_JBHSTQ010000017.1"/>
</dbReference>
<dbReference type="InterPro" id="IPR026906">
    <property type="entry name" value="LRR_5"/>
</dbReference>
<evidence type="ECO:0000256" key="3">
    <source>
        <dbReference type="SAM" id="MobiDB-lite"/>
    </source>
</evidence>
<dbReference type="PANTHER" id="PTHR45661:SF3">
    <property type="entry name" value="IG-LIKE DOMAIN-CONTAINING PROTEIN"/>
    <property type="match status" value="1"/>
</dbReference>
<feature type="compositionally biased region" description="Basic and acidic residues" evidence="3">
    <location>
        <begin position="1401"/>
        <end position="1427"/>
    </location>
</feature>
<evidence type="ECO:0000256" key="4">
    <source>
        <dbReference type="SAM" id="Phobius"/>
    </source>
</evidence>
<dbReference type="SMART" id="SM00635">
    <property type="entry name" value="BID_2"/>
    <property type="match status" value="2"/>
</dbReference>
<sequence>MNFKVTNTSDKAVNYTIDPTVLTGKLQDGKYLSTDARQLSDSEATVQGKSSVHVEANTSEDVTLTLKLSDEVKKELQTQFTNGIYVEGFIGLKSEDSKGIDLSLPFLGFYGDWGNLPVFDTPIYDGKPLSQSFTALLNGDENRNAIVLGVNQQASPAIIDKDKIAFSPTLAERNNYLTARLSLLRNVSQLNFSVTSTDGKVTYWNENHGSALKNFYYANGRTVIATQPTSLGWNGKDKDNNLIANNTSLMYHISATPVGDGKMQTLDIPFKIDTEAPEISNPTTKVENGKMYLEYDAKDNQALQVALFTDTSGHENVLDNYVFKDGGTNDSVKIDITDLGNKLKKSGYDPGKIAVYTYDYAFNMNSSYVQFGPSSITLSPAQKVKSGETLKINATLKPDKFSDANIKWSVNDPSIGSIDQNGVFTAKSKGIATITATADTGFQSTTKVYVDTELPDGSGTTEPDNNQQVEKPILDAQFGDLSIARNHEHVPETLNQKFEVDNLYYRVIGDHEVELVQDPNADKNVYAQRYTNKSGELNLPKTVTYKGKDYNLTMIGSRAFYNSPNITKVSIPEGVKVIGDFAFYGARGLTKIELPDSLQRIDDSAFSWVINAEINIPSNLKYIGDRSFQGDQKLTDVTLNKGFEELGDSAFELSSIRSLILPDGVKSIGQNALSTTRNLETVRLPNDLKRIPKNAFFASAITHIDLPTSLETIGYDAFQSSKLKSLVIPSSVKRIEPYAFSKIDFSGEKIVIPDSVQVIGEYAFRGAIADSIRVGANAMRIDKDAFVGVTADITAANATVAKQIRRSNFGGTILVGGSEFTEYVPGLFVVNGVVYRPTSDTTAEVQGINDLSTRTELDIPETITDKSNTKTYTVTSVAAFVTGQNVQGKLLKSVKLPDTIEHIGERAFDQQIYLTSINLPKNLKEIDYQALGYLGQLSDNWQGTSDLPQSIDLWEDAAFAGLKRDTITIPSSVDYINDYVFSGSSIKKIDFGHSLKMIRDGAFSTNKLLTSIDLPSSLQYIGNNAFSSTGITKVDIPDSVTYIGSQAFNSTQESENKTKDVMVGGSVTAYGWNSFSKDAQIKVVLNSQLEDIVAFNALDQLPQVVWDGQTAIYSGDGSTVPAGQNVTISDDRTAVGALAHQISNASTSVFGELTVNGTLTVPKGKRLYINGALTVNGKINGDGEVILGENARVEGESNVDSTVQVSPTKITFSDSKTNLTVGDHLQLQPILSPSFASLSKISYSVTSGSDIVSVSSDGDVTAKKAGSAVIKAFVPGYDNVSAEITIEVSDKNTDTGTSNNDENEPGKNGNSNDPGEKENSDVPKHQELPIEPNFPSKEVKPSIPIKPVYPRASHSNDGNVSSKTVSSNQLIPVDETLSDYKWNAPNKKDNSTEKSASNNEKATKTASNKEKSSHEQKSTNEQKEKGQSHHQKSTNEQIKSGKSQRSVIIAGVVVGGLLVGGLSVYLFRRRKHLG</sequence>
<reference evidence="7" key="1">
    <citation type="journal article" date="2019" name="Int. J. Syst. Evol. Microbiol.">
        <title>The Global Catalogue of Microorganisms (GCM) 10K type strain sequencing project: providing services to taxonomists for standard genome sequencing and annotation.</title>
        <authorList>
            <consortium name="The Broad Institute Genomics Platform"/>
            <consortium name="The Broad Institute Genome Sequencing Center for Infectious Disease"/>
            <person name="Wu L."/>
            <person name="Ma J."/>
        </authorList>
    </citation>
    <scope>NUCLEOTIDE SEQUENCE [LARGE SCALE GENOMIC DNA]</scope>
    <source>
        <strain evidence="7">CCUG 42001</strain>
    </source>
</reference>
<keyword evidence="4" id="KW-0812">Transmembrane</keyword>
<dbReference type="InterPro" id="IPR032675">
    <property type="entry name" value="LRR_dom_sf"/>
</dbReference>
<dbReference type="EMBL" id="JBHSTQ010000017">
    <property type="protein sequence ID" value="MFC6387551.1"/>
    <property type="molecule type" value="Genomic_DNA"/>
</dbReference>
<feature type="domain" description="BIG2" evidence="5">
    <location>
        <begin position="372"/>
        <end position="448"/>
    </location>
</feature>
<proteinExistence type="inferred from homology"/>
<comment type="caution">
    <text evidence="6">The sequence shown here is derived from an EMBL/GenBank/DDBJ whole genome shotgun (WGS) entry which is preliminary data.</text>
</comment>
<evidence type="ECO:0000313" key="6">
    <source>
        <dbReference type="EMBL" id="MFC6387551.1"/>
    </source>
</evidence>
<comment type="similarity">
    <text evidence="1">Belongs to the peptidase S8 family.</text>
</comment>
<evidence type="ECO:0000313" key="7">
    <source>
        <dbReference type="Proteomes" id="UP001596267"/>
    </source>
</evidence>
<feature type="transmembrane region" description="Helical" evidence="4">
    <location>
        <begin position="1447"/>
        <end position="1467"/>
    </location>
</feature>
<dbReference type="Proteomes" id="UP001596267">
    <property type="component" value="Unassembled WGS sequence"/>
</dbReference>
<dbReference type="Gene3D" id="3.80.10.10">
    <property type="entry name" value="Ribonuclease Inhibitor"/>
    <property type="match status" value="3"/>
</dbReference>
<keyword evidence="4" id="KW-1133">Transmembrane helix</keyword>
<dbReference type="Gene3D" id="2.60.40.1710">
    <property type="entry name" value="Subtilisin-like superfamily"/>
    <property type="match status" value="1"/>
</dbReference>
<evidence type="ECO:0000256" key="1">
    <source>
        <dbReference type="ARBA" id="ARBA00011073"/>
    </source>
</evidence>
<feature type="compositionally biased region" description="Basic and acidic residues" evidence="3">
    <location>
        <begin position="1314"/>
        <end position="1328"/>
    </location>
</feature>
<keyword evidence="2" id="KW-0732">Signal</keyword>
<dbReference type="Gene3D" id="2.60.40.1080">
    <property type="match status" value="2"/>
</dbReference>
<organism evidence="6 7">
    <name type="scientific">Sporolactobacillus kofuensis</name>
    <dbReference type="NCBI Taxonomy" id="269672"/>
    <lineage>
        <taxon>Bacteria</taxon>
        <taxon>Bacillati</taxon>
        <taxon>Bacillota</taxon>
        <taxon>Bacilli</taxon>
        <taxon>Bacillales</taxon>
        <taxon>Sporolactobacillaceae</taxon>
        <taxon>Sporolactobacillus</taxon>
    </lineage>
</organism>
<feature type="region of interest" description="Disordered" evidence="3">
    <location>
        <begin position="1288"/>
        <end position="1443"/>
    </location>
</feature>
<dbReference type="Pfam" id="PF02368">
    <property type="entry name" value="Big_2"/>
    <property type="match status" value="2"/>
</dbReference>
<feature type="domain" description="BIG2" evidence="5">
    <location>
        <begin position="1206"/>
        <end position="1286"/>
    </location>
</feature>
<dbReference type="Pfam" id="PF06280">
    <property type="entry name" value="fn3_5"/>
    <property type="match status" value="1"/>
</dbReference>
<keyword evidence="4" id="KW-0472">Membrane</keyword>
<accession>A0ABW1WIW4</accession>
<feature type="compositionally biased region" description="Polar residues" evidence="3">
    <location>
        <begin position="1434"/>
        <end position="1443"/>
    </location>
</feature>
<evidence type="ECO:0000259" key="5">
    <source>
        <dbReference type="SMART" id="SM00635"/>
    </source>
</evidence>
<dbReference type="InterPro" id="IPR003343">
    <property type="entry name" value="Big_2"/>
</dbReference>
<dbReference type="SUPFAM" id="SSF49373">
    <property type="entry name" value="Invasin/intimin cell-adhesion fragments"/>
    <property type="match status" value="2"/>
</dbReference>
<dbReference type="InterPro" id="IPR053139">
    <property type="entry name" value="Surface_bspA-like"/>
</dbReference>
<keyword evidence="7" id="KW-1185">Reference proteome</keyword>
<feature type="compositionally biased region" description="Polar residues" evidence="3">
    <location>
        <begin position="1353"/>
        <end position="1370"/>
    </location>
</feature>
<dbReference type="InterPro" id="IPR008964">
    <property type="entry name" value="Invasin/intimin_cell_adhesion"/>
</dbReference>
<protein>
    <submittedName>
        <fullName evidence="6">Leucine-rich repeat protein</fullName>
    </submittedName>
</protein>
<gene>
    <name evidence="6" type="ORF">ACFP7A_13170</name>
</gene>
<name>A0ABW1WIW4_9BACL</name>
<dbReference type="InterPro" id="IPR010435">
    <property type="entry name" value="C5a/SBT2-like_Fn3"/>
</dbReference>
<dbReference type="Pfam" id="PF13306">
    <property type="entry name" value="LRR_5"/>
    <property type="match status" value="3"/>
</dbReference>
<dbReference type="SUPFAM" id="SSF52058">
    <property type="entry name" value="L domain-like"/>
    <property type="match status" value="2"/>
</dbReference>
<evidence type="ECO:0000256" key="2">
    <source>
        <dbReference type="ARBA" id="ARBA00022729"/>
    </source>
</evidence>